<protein>
    <submittedName>
        <fullName evidence="10">4Fe-4S binding protein</fullName>
    </submittedName>
</protein>
<dbReference type="AlphaFoldDB" id="A0A9D1ZF47"/>
<dbReference type="Proteomes" id="UP000824133">
    <property type="component" value="Unassembled WGS sequence"/>
</dbReference>
<keyword evidence="8" id="KW-0175">Coiled coil</keyword>
<name>A0A9D1ZF47_9ACTN</name>
<evidence type="ECO:0000256" key="4">
    <source>
        <dbReference type="ARBA" id="ARBA00022737"/>
    </source>
</evidence>
<dbReference type="SUPFAM" id="SSF54862">
    <property type="entry name" value="4Fe-4S ferredoxins"/>
    <property type="match status" value="2"/>
</dbReference>
<organism evidence="10 11">
    <name type="scientific">Candidatus Olsenella excrementavium</name>
    <dbReference type="NCBI Taxonomy" id="2838709"/>
    <lineage>
        <taxon>Bacteria</taxon>
        <taxon>Bacillati</taxon>
        <taxon>Actinomycetota</taxon>
        <taxon>Coriobacteriia</taxon>
        <taxon>Coriobacteriales</taxon>
        <taxon>Atopobiaceae</taxon>
        <taxon>Olsenella</taxon>
    </lineage>
</organism>
<dbReference type="InterPro" id="IPR017900">
    <property type="entry name" value="4Fe4S_Fe_S_CS"/>
</dbReference>
<reference evidence="10" key="2">
    <citation type="submission" date="2021-04" db="EMBL/GenBank/DDBJ databases">
        <authorList>
            <person name="Gilroy R."/>
        </authorList>
    </citation>
    <scope>NUCLEOTIDE SEQUENCE</scope>
    <source>
        <strain evidence="10">ChiHjej10B9-743</strain>
    </source>
</reference>
<dbReference type="GO" id="GO:0051539">
    <property type="term" value="F:4 iron, 4 sulfur cluster binding"/>
    <property type="evidence" value="ECO:0007669"/>
    <property type="project" value="UniProtKB-KW"/>
</dbReference>
<evidence type="ECO:0000313" key="10">
    <source>
        <dbReference type="EMBL" id="HIY80183.1"/>
    </source>
</evidence>
<sequence>MAEKRDFLDELIDLQSDWRSLKEMPNQMVGSLMDGEEQKVFNPADYKEKPFANSGRCLRVASERTDVCSRCLDVCPTHSITIHNKSVSVADDCRKCGLCAAVCPTEAFATRRHMPRQLYDQIARVASSYEQCYVTCTRALKRLPQGNEVVLACVGAVPRDLWFSLLADYDNISVYLPVGICDRCRTTTGEETYVDAIGTAEEWADAALGLEAEESEMTHELTRAYKRSQFVSGAVTSVERLVTRTNPALAGAKAVAKKISDHSQRLNRLQKELENAVGSKTSGNHVRILTQSRKLMMGALQHDETLAELVKLEVPVCDHSRCTMCGDCAKACTLHALDLGRDGQVTVQSAYCASCGACVVACEEGALSMEPMDVRELVIPDKVAEEVARKKAAAKAKASEYMEKGKRQLNRVADALEKLDETGSDGSDKSK</sequence>
<reference evidence="10" key="1">
    <citation type="journal article" date="2021" name="PeerJ">
        <title>Extensive microbial diversity within the chicken gut microbiome revealed by metagenomics and culture.</title>
        <authorList>
            <person name="Gilroy R."/>
            <person name="Ravi A."/>
            <person name="Getino M."/>
            <person name="Pursley I."/>
            <person name="Horton D.L."/>
            <person name="Alikhan N.F."/>
            <person name="Baker D."/>
            <person name="Gharbi K."/>
            <person name="Hall N."/>
            <person name="Watson M."/>
            <person name="Adriaenssens E.M."/>
            <person name="Foster-Nyarko E."/>
            <person name="Jarju S."/>
            <person name="Secka A."/>
            <person name="Antonio M."/>
            <person name="Oren A."/>
            <person name="Chaudhuri R.R."/>
            <person name="La Ragione R."/>
            <person name="Hildebrand F."/>
            <person name="Pallen M.J."/>
        </authorList>
    </citation>
    <scope>NUCLEOTIDE SEQUENCE</scope>
    <source>
        <strain evidence="10">ChiHjej10B9-743</strain>
    </source>
</reference>
<keyword evidence="6" id="KW-0408">Iron</keyword>
<gene>
    <name evidence="10" type="ORF">IAA42_07100</name>
</gene>
<evidence type="ECO:0000256" key="6">
    <source>
        <dbReference type="ARBA" id="ARBA00023004"/>
    </source>
</evidence>
<dbReference type="PROSITE" id="PS00198">
    <property type="entry name" value="4FE4S_FER_1"/>
    <property type="match status" value="2"/>
</dbReference>
<feature type="domain" description="4Fe-4S ferredoxin-type" evidence="9">
    <location>
        <begin position="343"/>
        <end position="372"/>
    </location>
</feature>
<evidence type="ECO:0000259" key="9">
    <source>
        <dbReference type="PROSITE" id="PS51379"/>
    </source>
</evidence>
<keyword evidence="5" id="KW-0249">Electron transport</keyword>
<dbReference type="EMBL" id="DXCP01000051">
    <property type="protein sequence ID" value="HIY80183.1"/>
    <property type="molecule type" value="Genomic_DNA"/>
</dbReference>
<evidence type="ECO:0000256" key="2">
    <source>
        <dbReference type="ARBA" id="ARBA00022485"/>
    </source>
</evidence>
<keyword evidence="1" id="KW-0813">Transport</keyword>
<evidence type="ECO:0000256" key="7">
    <source>
        <dbReference type="ARBA" id="ARBA00023014"/>
    </source>
</evidence>
<feature type="coiled-coil region" evidence="8">
    <location>
        <begin position="384"/>
        <end position="422"/>
    </location>
</feature>
<dbReference type="GO" id="GO:0046872">
    <property type="term" value="F:metal ion binding"/>
    <property type="evidence" value="ECO:0007669"/>
    <property type="project" value="UniProtKB-KW"/>
</dbReference>
<dbReference type="Pfam" id="PF12838">
    <property type="entry name" value="Fer4_7"/>
    <property type="match status" value="1"/>
</dbReference>
<comment type="caution">
    <text evidence="10">The sequence shown here is derived from an EMBL/GenBank/DDBJ whole genome shotgun (WGS) entry which is preliminary data.</text>
</comment>
<keyword evidence="7" id="KW-0411">Iron-sulfur</keyword>
<dbReference type="PANTHER" id="PTHR43687:SF6">
    <property type="entry name" value="L-ASPARTATE SEMIALDEHYDE SULFURTRANSFERASE IRON-SULFUR SUBUNIT"/>
    <property type="match status" value="1"/>
</dbReference>
<evidence type="ECO:0000256" key="8">
    <source>
        <dbReference type="SAM" id="Coils"/>
    </source>
</evidence>
<dbReference type="InterPro" id="IPR017896">
    <property type="entry name" value="4Fe4S_Fe-S-bd"/>
</dbReference>
<dbReference type="PANTHER" id="PTHR43687">
    <property type="entry name" value="ADENYLYLSULFATE REDUCTASE, BETA SUBUNIT"/>
    <property type="match status" value="1"/>
</dbReference>
<dbReference type="InterPro" id="IPR050572">
    <property type="entry name" value="Fe-S_Ferredoxin"/>
</dbReference>
<feature type="domain" description="4Fe-4S ferredoxin-type" evidence="9">
    <location>
        <begin position="313"/>
        <end position="342"/>
    </location>
</feature>
<keyword evidence="4" id="KW-0677">Repeat</keyword>
<feature type="coiled-coil region" evidence="8">
    <location>
        <begin position="252"/>
        <end position="279"/>
    </location>
</feature>
<dbReference type="Gene3D" id="3.30.70.20">
    <property type="match status" value="2"/>
</dbReference>
<accession>A0A9D1ZF47</accession>
<keyword evidence="2" id="KW-0004">4Fe-4S</keyword>
<dbReference type="PROSITE" id="PS51379">
    <property type="entry name" value="4FE4S_FER_2"/>
    <property type="match status" value="3"/>
</dbReference>
<evidence type="ECO:0000256" key="1">
    <source>
        <dbReference type="ARBA" id="ARBA00022448"/>
    </source>
</evidence>
<keyword evidence="3" id="KW-0479">Metal-binding</keyword>
<evidence type="ECO:0000256" key="5">
    <source>
        <dbReference type="ARBA" id="ARBA00022982"/>
    </source>
</evidence>
<proteinExistence type="predicted"/>
<evidence type="ECO:0000313" key="11">
    <source>
        <dbReference type="Proteomes" id="UP000824133"/>
    </source>
</evidence>
<feature type="domain" description="4Fe-4S ferredoxin-type" evidence="9">
    <location>
        <begin position="85"/>
        <end position="113"/>
    </location>
</feature>
<evidence type="ECO:0000256" key="3">
    <source>
        <dbReference type="ARBA" id="ARBA00022723"/>
    </source>
</evidence>